<dbReference type="OrthoDB" id="6079871at2"/>
<protein>
    <recommendedName>
        <fullName evidence="4">DUF4124 domain-containing protein</fullName>
    </recommendedName>
</protein>
<keyword evidence="3" id="KW-1185">Reference proteome</keyword>
<evidence type="ECO:0008006" key="4">
    <source>
        <dbReference type="Google" id="ProtNLM"/>
    </source>
</evidence>
<dbReference type="STRING" id="650891.SAMN05216203_1746"/>
<dbReference type="RefSeq" id="WP_092010937.1">
    <property type="nucleotide sequence ID" value="NZ_FOYW01000001.1"/>
</dbReference>
<evidence type="ECO:0000313" key="3">
    <source>
        <dbReference type="Proteomes" id="UP000198644"/>
    </source>
</evidence>
<name>A0A1I6I2I3_9GAMM</name>
<dbReference type="EMBL" id="FOYW01000001">
    <property type="protein sequence ID" value="SFR60869.1"/>
    <property type="molecule type" value="Genomic_DNA"/>
</dbReference>
<sequence length="129" mass="13949">MSRWLARLAFPALGLLVVLILVGVSVPQEAAAPRAPAQPPGTMLSFEEVVPAPVPVEGPDIVFKWQGADGSWHYADQPPAEGPWNTLAIEPRRSVSPTHPRSPDQPDQDLSYPYAAPFSLSPRYPENGS</sequence>
<evidence type="ECO:0000313" key="2">
    <source>
        <dbReference type="EMBL" id="SFR60869.1"/>
    </source>
</evidence>
<feature type="region of interest" description="Disordered" evidence="1">
    <location>
        <begin position="74"/>
        <end position="129"/>
    </location>
</feature>
<evidence type="ECO:0000256" key="1">
    <source>
        <dbReference type="SAM" id="MobiDB-lite"/>
    </source>
</evidence>
<reference evidence="2 3" key="1">
    <citation type="submission" date="2016-10" db="EMBL/GenBank/DDBJ databases">
        <authorList>
            <person name="de Groot N.N."/>
        </authorList>
    </citation>
    <scope>NUCLEOTIDE SEQUENCE [LARGE SCALE GENOMIC DNA]</scope>
    <source>
        <strain evidence="2 3">CGMCC 1.9167</strain>
    </source>
</reference>
<proteinExistence type="predicted"/>
<dbReference type="Proteomes" id="UP000198644">
    <property type="component" value="Unassembled WGS sequence"/>
</dbReference>
<organism evidence="2 3">
    <name type="scientific">Marinobacter daqiaonensis</name>
    <dbReference type="NCBI Taxonomy" id="650891"/>
    <lineage>
        <taxon>Bacteria</taxon>
        <taxon>Pseudomonadati</taxon>
        <taxon>Pseudomonadota</taxon>
        <taxon>Gammaproteobacteria</taxon>
        <taxon>Pseudomonadales</taxon>
        <taxon>Marinobacteraceae</taxon>
        <taxon>Marinobacter</taxon>
    </lineage>
</organism>
<dbReference type="AlphaFoldDB" id="A0A1I6I2I3"/>
<accession>A0A1I6I2I3</accession>
<gene>
    <name evidence="2" type="ORF">SAMN05216203_1746</name>
</gene>